<gene>
    <name evidence="7" type="ORF">ENU30_05955</name>
</gene>
<comment type="caution">
    <text evidence="7">The sequence shown here is derived from an EMBL/GenBank/DDBJ whole genome shotgun (WGS) entry which is preliminary data.</text>
</comment>
<dbReference type="GO" id="GO:0022857">
    <property type="term" value="F:transmembrane transporter activity"/>
    <property type="evidence" value="ECO:0007669"/>
    <property type="project" value="InterPro"/>
</dbReference>
<name>A0A7J3JSE4_9CREN</name>
<evidence type="ECO:0000256" key="4">
    <source>
        <dbReference type="ARBA" id="ARBA00022989"/>
    </source>
</evidence>
<accession>A0A7J3JSE4</accession>
<feature type="transmembrane region" description="Helical" evidence="6">
    <location>
        <begin position="131"/>
        <end position="155"/>
    </location>
</feature>
<keyword evidence="3 6" id="KW-0812">Transmembrane</keyword>
<reference evidence="7" key="1">
    <citation type="journal article" date="2020" name="mSystems">
        <title>Genome- and Community-Level Interaction Insights into Carbon Utilization and Element Cycling Functions of Hydrothermarchaeota in Hydrothermal Sediment.</title>
        <authorList>
            <person name="Zhou Z."/>
            <person name="Liu Y."/>
            <person name="Xu W."/>
            <person name="Pan J."/>
            <person name="Luo Z.H."/>
            <person name="Li M."/>
        </authorList>
    </citation>
    <scope>NUCLEOTIDE SEQUENCE [LARGE SCALE GENOMIC DNA]</scope>
    <source>
        <strain evidence="7">SpSt-657</strain>
    </source>
</reference>
<dbReference type="Pfam" id="PF02653">
    <property type="entry name" value="BPD_transp_2"/>
    <property type="match status" value="1"/>
</dbReference>
<dbReference type="GO" id="GO:0005886">
    <property type="term" value="C:plasma membrane"/>
    <property type="evidence" value="ECO:0007669"/>
    <property type="project" value="UniProtKB-SubCell"/>
</dbReference>
<keyword evidence="5 6" id="KW-0472">Membrane</keyword>
<feature type="transmembrane region" description="Helical" evidence="6">
    <location>
        <begin position="57"/>
        <end position="76"/>
    </location>
</feature>
<dbReference type="PANTHER" id="PTHR32196">
    <property type="entry name" value="ABC TRANSPORTER PERMEASE PROTEIN YPHD-RELATED-RELATED"/>
    <property type="match status" value="1"/>
</dbReference>
<feature type="transmembrane region" description="Helical" evidence="6">
    <location>
        <begin position="255"/>
        <end position="272"/>
    </location>
</feature>
<dbReference type="PANTHER" id="PTHR32196:SF72">
    <property type="entry name" value="RIBOSE IMPORT PERMEASE PROTEIN RBSC"/>
    <property type="match status" value="1"/>
</dbReference>
<evidence type="ECO:0000256" key="5">
    <source>
        <dbReference type="ARBA" id="ARBA00023136"/>
    </source>
</evidence>
<evidence type="ECO:0000313" key="7">
    <source>
        <dbReference type="EMBL" id="HGQ18499.1"/>
    </source>
</evidence>
<feature type="transmembrane region" description="Helical" evidence="6">
    <location>
        <begin position="304"/>
        <end position="322"/>
    </location>
</feature>
<evidence type="ECO:0000256" key="1">
    <source>
        <dbReference type="ARBA" id="ARBA00004651"/>
    </source>
</evidence>
<keyword evidence="4 6" id="KW-1133">Transmembrane helix</keyword>
<protein>
    <submittedName>
        <fullName evidence="7">ABC transporter permease</fullName>
    </submittedName>
</protein>
<feature type="transmembrane region" description="Helical" evidence="6">
    <location>
        <begin position="101"/>
        <end position="124"/>
    </location>
</feature>
<feature type="transmembrane region" description="Helical" evidence="6">
    <location>
        <begin position="167"/>
        <end position="189"/>
    </location>
</feature>
<evidence type="ECO:0000256" key="6">
    <source>
        <dbReference type="SAM" id="Phobius"/>
    </source>
</evidence>
<dbReference type="EMBL" id="DTBZ01000112">
    <property type="protein sequence ID" value="HGQ18499.1"/>
    <property type="molecule type" value="Genomic_DNA"/>
</dbReference>
<feature type="transmembrane region" description="Helical" evidence="6">
    <location>
        <begin position="25"/>
        <end position="45"/>
    </location>
</feature>
<sequence length="326" mass="34364">MTSRELNSVIARFKHLYSSYELSRALIPLILLLIASIGMSPQYFLNPMNIKVVLMQITPLALIATGEMLIILMGSIDLSPGSAQAATAMIAAIITRATDNILLAMLAAIALGTTIGVINGILVAKLKIYSFVATLAALVIWRSFVIVVSGGRLIYGLTQYSVFTQDFGTYIPIGFLLAVLIIILIYVLLIKTVFGRYIYGLGSNEEAVRLAGVRADLAKFLAFTIAGALYGLGGVMLIAMGGFAVDPWSARGNELNAIASCVLGGIMLTGGSGHPLGSLLGASMLTILTNILVLLGVTEIAVQQTVVGIVLIGAATALTRGLRYVK</sequence>
<evidence type="ECO:0000256" key="3">
    <source>
        <dbReference type="ARBA" id="ARBA00022692"/>
    </source>
</evidence>
<dbReference type="InterPro" id="IPR001851">
    <property type="entry name" value="ABC_transp_permease"/>
</dbReference>
<dbReference type="CDD" id="cd06579">
    <property type="entry name" value="TM_PBP1_transp_AraH_like"/>
    <property type="match status" value="1"/>
</dbReference>
<keyword evidence="2" id="KW-1003">Cell membrane</keyword>
<dbReference type="AlphaFoldDB" id="A0A7J3JSE4"/>
<organism evidence="7">
    <name type="scientific">Ignisphaera aggregans</name>
    <dbReference type="NCBI Taxonomy" id="334771"/>
    <lineage>
        <taxon>Archaea</taxon>
        <taxon>Thermoproteota</taxon>
        <taxon>Thermoprotei</taxon>
        <taxon>Desulfurococcales</taxon>
        <taxon>Desulfurococcaceae</taxon>
        <taxon>Ignisphaera</taxon>
    </lineage>
</organism>
<comment type="subcellular location">
    <subcellularLocation>
        <location evidence="1">Cell membrane</location>
        <topology evidence="1">Multi-pass membrane protein</topology>
    </subcellularLocation>
</comment>
<feature type="transmembrane region" description="Helical" evidence="6">
    <location>
        <begin position="220"/>
        <end position="243"/>
    </location>
</feature>
<proteinExistence type="predicted"/>
<evidence type="ECO:0000256" key="2">
    <source>
        <dbReference type="ARBA" id="ARBA00022475"/>
    </source>
</evidence>